<reference evidence="6" key="1">
    <citation type="submission" date="2023-08" db="EMBL/GenBank/DDBJ databases">
        <title>Black Yeasts Isolated from many extreme environments.</title>
        <authorList>
            <person name="Coleine C."/>
            <person name="Stajich J.E."/>
            <person name="Selbmann L."/>
        </authorList>
    </citation>
    <scope>NUCLEOTIDE SEQUENCE</scope>
    <source>
        <strain evidence="6">CCFEE 5401</strain>
    </source>
</reference>
<dbReference type="Gene3D" id="3.50.50.60">
    <property type="entry name" value="FAD/NAD(P)-binding domain"/>
    <property type="match status" value="1"/>
</dbReference>
<evidence type="ECO:0000313" key="7">
    <source>
        <dbReference type="Proteomes" id="UP001310890"/>
    </source>
</evidence>
<dbReference type="AlphaFoldDB" id="A0AAN7TRM9"/>
<dbReference type="GO" id="GO:0044550">
    <property type="term" value="P:secondary metabolite biosynthetic process"/>
    <property type="evidence" value="ECO:0007669"/>
    <property type="project" value="TreeGrafter"/>
</dbReference>
<dbReference type="GO" id="GO:0050660">
    <property type="term" value="F:flavin adenine dinucleotide binding"/>
    <property type="evidence" value="ECO:0007669"/>
    <property type="project" value="InterPro"/>
</dbReference>
<sequence length="613" mass="65521">MVLATSLALSLALSCLTVSASLWRPNWLVGSNFGVAGANASFDYVIVGGGTAGLTLATRLAQNGSFSVAIVEAGGFYELENGNVSQIPAFAFMSTQEHTLEGVNPLIDWRFETTPQAGVGNQSYHYARGKTLGGSSARNYLNFNRPTVGTMQKWADMVSDDSYLWDNVLPLYKKSVHFTPPNKETVPQNATISYDSNAWSVDGGPLEVSYPNYLYAAGSWAAKAFAELGVPSIPGFNNGCLLGSAYTAHTLDPVSETRSTSQTAFLTLATQGTNLIVYTHTLAKRILFDDAKKATGVLVQAGGVAFTLTANKEVISSAGAFQSPQLLMVSGVGPSSTLRAHNIPIIADRPGVGQNMWDNIIVGVTYEVNLETTAIYANPTLYPEVIQSYLYNHTGPLTNVGSDYISYEKLSTNLTNSLSNSTRHRLAAEFPPDWPEIEYIIGSTFFAGAPDAKNYLSIAPGLLACLSRGNISISSSDMADAPLINPNWLTDPADQEVIIAAIRRSRDFFNTAAMKHIILGPELSPGANITTDAEILAWLQTGILETLYHAAGTCAMGKVGDEMAVVDSKARVIGVTGLRVVDVSAFPFLPPGQPQASVYMLAEKIGEDILRGL</sequence>
<keyword evidence="3" id="KW-0285">Flavoprotein</keyword>
<dbReference type="InterPro" id="IPR012132">
    <property type="entry name" value="GMC_OxRdtase"/>
</dbReference>
<dbReference type="SUPFAM" id="SSF54373">
    <property type="entry name" value="FAD-linked reductases, C-terminal domain"/>
    <property type="match status" value="1"/>
</dbReference>
<keyword evidence="2" id="KW-0325">Glycoprotein</keyword>
<dbReference type="EMBL" id="JAVRRL010000026">
    <property type="protein sequence ID" value="KAK5113127.1"/>
    <property type="molecule type" value="Genomic_DNA"/>
</dbReference>
<evidence type="ECO:0000313" key="6">
    <source>
        <dbReference type="EMBL" id="KAK5113127.1"/>
    </source>
</evidence>
<feature type="chain" id="PRO_5042927812" description="Glucose-methanol-choline oxidoreductase N-terminal domain-containing protein" evidence="4">
    <location>
        <begin position="21"/>
        <end position="613"/>
    </location>
</feature>
<dbReference type="PANTHER" id="PTHR11552:SF138">
    <property type="entry name" value="DEHYDROGENASE PKFF-RELATED"/>
    <property type="match status" value="1"/>
</dbReference>
<comment type="caution">
    <text evidence="6">The sequence shown here is derived from an EMBL/GenBank/DDBJ whole genome shotgun (WGS) entry which is preliminary data.</text>
</comment>
<feature type="signal peptide" evidence="4">
    <location>
        <begin position="1"/>
        <end position="20"/>
    </location>
</feature>
<dbReference type="InterPro" id="IPR007867">
    <property type="entry name" value="GMC_OxRtase_C"/>
</dbReference>
<evidence type="ECO:0000259" key="5">
    <source>
        <dbReference type="PROSITE" id="PS00624"/>
    </source>
</evidence>
<keyword evidence="3" id="KW-0274">FAD</keyword>
<dbReference type="Pfam" id="PF00732">
    <property type="entry name" value="GMC_oxred_N"/>
    <property type="match status" value="1"/>
</dbReference>
<proteinExistence type="inferred from homology"/>
<dbReference type="PANTHER" id="PTHR11552">
    <property type="entry name" value="GLUCOSE-METHANOL-CHOLINE GMC OXIDOREDUCTASE"/>
    <property type="match status" value="1"/>
</dbReference>
<comment type="similarity">
    <text evidence="1">Belongs to the GMC oxidoreductase family.</text>
</comment>
<keyword evidence="4" id="KW-0732">Signal</keyword>
<evidence type="ECO:0000256" key="2">
    <source>
        <dbReference type="ARBA" id="ARBA00023180"/>
    </source>
</evidence>
<evidence type="ECO:0000256" key="3">
    <source>
        <dbReference type="PIRSR" id="PIRSR000137-2"/>
    </source>
</evidence>
<evidence type="ECO:0000256" key="4">
    <source>
        <dbReference type="SAM" id="SignalP"/>
    </source>
</evidence>
<gene>
    <name evidence="6" type="ORF">LTR62_003706</name>
</gene>
<dbReference type="InterPro" id="IPR036188">
    <property type="entry name" value="FAD/NAD-bd_sf"/>
</dbReference>
<comment type="cofactor">
    <cofactor evidence="3">
        <name>FAD</name>
        <dbReference type="ChEBI" id="CHEBI:57692"/>
    </cofactor>
</comment>
<dbReference type="PIRSF" id="PIRSF000137">
    <property type="entry name" value="Alcohol_oxidase"/>
    <property type="match status" value="1"/>
</dbReference>
<name>A0AAN7TRM9_9PEZI</name>
<dbReference type="Gene3D" id="3.30.560.10">
    <property type="entry name" value="Glucose Oxidase, domain 3"/>
    <property type="match status" value="1"/>
</dbReference>
<dbReference type="SUPFAM" id="SSF51905">
    <property type="entry name" value="FAD/NAD(P)-binding domain"/>
    <property type="match status" value="1"/>
</dbReference>
<dbReference type="InterPro" id="IPR000172">
    <property type="entry name" value="GMC_OxRdtase_N"/>
</dbReference>
<feature type="binding site" evidence="3">
    <location>
        <begin position="594"/>
        <end position="595"/>
    </location>
    <ligand>
        <name>FAD</name>
        <dbReference type="ChEBI" id="CHEBI:57692"/>
    </ligand>
</feature>
<organism evidence="6 7">
    <name type="scientific">Meristemomyces frigidus</name>
    <dbReference type="NCBI Taxonomy" id="1508187"/>
    <lineage>
        <taxon>Eukaryota</taxon>
        <taxon>Fungi</taxon>
        <taxon>Dikarya</taxon>
        <taxon>Ascomycota</taxon>
        <taxon>Pezizomycotina</taxon>
        <taxon>Dothideomycetes</taxon>
        <taxon>Dothideomycetidae</taxon>
        <taxon>Mycosphaerellales</taxon>
        <taxon>Teratosphaeriaceae</taxon>
        <taxon>Meristemomyces</taxon>
    </lineage>
</organism>
<dbReference type="PROSITE" id="PS00624">
    <property type="entry name" value="GMC_OXRED_2"/>
    <property type="match status" value="1"/>
</dbReference>
<accession>A0AAN7TRM9</accession>
<dbReference type="Pfam" id="PF05199">
    <property type="entry name" value="GMC_oxred_C"/>
    <property type="match status" value="1"/>
</dbReference>
<protein>
    <recommendedName>
        <fullName evidence="5">Glucose-methanol-choline oxidoreductase N-terminal domain-containing protein</fullName>
    </recommendedName>
</protein>
<dbReference type="GO" id="GO:0016614">
    <property type="term" value="F:oxidoreductase activity, acting on CH-OH group of donors"/>
    <property type="evidence" value="ECO:0007669"/>
    <property type="project" value="InterPro"/>
</dbReference>
<evidence type="ECO:0000256" key="1">
    <source>
        <dbReference type="ARBA" id="ARBA00010790"/>
    </source>
</evidence>
<feature type="domain" description="Glucose-methanol-choline oxidoreductase N-terminal" evidence="5">
    <location>
        <begin position="319"/>
        <end position="333"/>
    </location>
</feature>
<dbReference type="Proteomes" id="UP001310890">
    <property type="component" value="Unassembled WGS sequence"/>
</dbReference>